<accession>A0A7X9NQB0</accession>
<gene>
    <name evidence="1" type="ORF">HF844_03420</name>
</gene>
<comment type="caution">
    <text evidence="1">The sequence shown here is derived from an EMBL/GenBank/DDBJ whole genome shotgun (WGS) entry which is preliminary data.</text>
</comment>
<protein>
    <submittedName>
        <fullName evidence="1">Uncharacterized protein</fullName>
    </submittedName>
</protein>
<sequence>MSYRELTYWRPVCDDCGLEYVEEPWDDEPPDRAWPSPRAALETARADGWQTDGETVHCTWHWHPRCAGCGRTEPVSSLGHLEESGWDIGDDGTMWCPDCL</sequence>
<dbReference type="Proteomes" id="UP000588369">
    <property type="component" value="Unassembled WGS sequence"/>
</dbReference>
<evidence type="ECO:0000313" key="1">
    <source>
        <dbReference type="EMBL" id="NME61854.1"/>
    </source>
</evidence>
<organism evidence="1 2">
    <name type="scientific">Bifidobacterium thermophilum</name>
    <dbReference type="NCBI Taxonomy" id="33905"/>
    <lineage>
        <taxon>Bacteria</taxon>
        <taxon>Bacillati</taxon>
        <taxon>Actinomycetota</taxon>
        <taxon>Actinomycetes</taxon>
        <taxon>Bifidobacteriales</taxon>
        <taxon>Bifidobacteriaceae</taxon>
        <taxon>Bifidobacterium</taxon>
    </lineage>
</organism>
<dbReference type="RefSeq" id="WP_168983955.1">
    <property type="nucleotide sequence ID" value="NZ_JABAGI010000003.1"/>
</dbReference>
<name>A0A7X9NQB0_9BIFI</name>
<proteinExistence type="predicted"/>
<dbReference type="EMBL" id="JABAGI010000003">
    <property type="protein sequence ID" value="NME61854.1"/>
    <property type="molecule type" value="Genomic_DNA"/>
</dbReference>
<evidence type="ECO:0000313" key="2">
    <source>
        <dbReference type="Proteomes" id="UP000588369"/>
    </source>
</evidence>
<reference evidence="1 2" key="1">
    <citation type="submission" date="2020-04" db="EMBL/GenBank/DDBJ databases">
        <authorList>
            <person name="Hitch T.C.A."/>
            <person name="Wylensek D."/>
            <person name="Clavel T."/>
        </authorList>
    </citation>
    <scope>NUCLEOTIDE SEQUENCE [LARGE SCALE GENOMIC DNA]</scope>
    <source>
        <strain evidence="1 2">BSM-130-P53-3C</strain>
    </source>
</reference>
<dbReference type="AlphaFoldDB" id="A0A7X9NQB0"/>